<evidence type="ECO:0008006" key="3">
    <source>
        <dbReference type="Google" id="ProtNLM"/>
    </source>
</evidence>
<name>A0A0F9LIG3_9ZZZZ</name>
<organism evidence="2">
    <name type="scientific">marine sediment metagenome</name>
    <dbReference type="NCBI Taxonomy" id="412755"/>
    <lineage>
        <taxon>unclassified sequences</taxon>
        <taxon>metagenomes</taxon>
        <taxon>ecological metagenomes</taxon>
    </lineage>
</organism>
<keyword evidence="1" id="KW-0812">Transmembrane</keyword>
<protein>
    <recommendedName>
        <fullName evidence="3">YtkA-like domain-containing protein</fullName>
    </recommendedName>
</protein>
<reference evidence="2" key="1">
    <citation type="journal article" date="2015" name="Nature">
        <title>Complex archaea that bridge the gap between prokaryotes and eukaryotes.</title>
        <authorList>
            <person name="Spang A."/>
            <person name="Saw J.H."/>
            <person name="Jorgensen S.L."/>
            <person name="Zaremba-Niedzwiedzka K."/>
            <person name="Martijn J."/>
            <person name="Lind A.E."/>
            <person name="van Eijk R."/>
            <person name="Schleper C."/>
            <person name="Guy L."/>
            <person name="Ettema T.J."/>
        </authorList>
    </citation>
    <scope>NUCLEOTIDE SEQUENCE</scope>
</reference>
<evidence type="ECO:0000313" key="2">
    <source>
        <dbReference type="EMBL" id="KKM27295.1"/>
    </source>
</evidence>
<keyword evidence="1" id="KW-1133">Transmembrane helix</keyword>
<keyword evidence="1" id="KW-0472">Membrane</keyword>
<dbReference type="EMBL" id="LAZR01012349">
    <property type="protein sequence ID" value="KKM27295.1"/>
    <property type="molecule type" value="Genomic_DNA"/>
</dbReference>
<accession>A0A0F9LIG3</accession>
<sequence length="197" mass="21665">MRRLVLLCVIGLSVLSFNGCMMMGMRGMGGSSSHPNQRPGKTLVKELIDSNVRITLEVPPLMVRQVSTFSVRINETMSGNPVSGLKITFKIRKIDRLSSKHADHHVVIIPEQKAREIADNGVYQGKYMVEEQGVFEIVVKVWLSGEDKHTSPLVITATQEVGHIGTSMDRKGNTLLIVLGAIGMALMMAFMVLGSHH</sequence>
<gene>
    <name evidence="2" type="ORF">LCGC14_1576150</name>
</gene>
<proteinExistence type="predicted"/>
<evidence type="ECO:0000256" key="1">
    <source>
        <dbReference type="SAM" id="Phobius"/>
    </source>
</evidence>
<dbReference type="AlphaFoldDB" id="A0A0F9LIG3"/>
<feature type="transmembrane region" description="Helical" evidence="1">
    <location>
        <begin position="175"/>
        <end position="194"/>
    </location>
</feature>
<comment type="caution">
    <text evidence="2">The sequence shown here is derived from an EMBL/GenBank/DDBJ whole genome shotgun (WGS) entry which is preliminary data.</text>
</comment>